<dbReference type="Proteomes" id="UP000272481">
    <property type="component" value="Unassembled WGS sequence"/>
</dbReference>
<dbReference type="RefSeq" id="WP_092094853.1">
    <property type="nucleotide sequence ID" value="NZ_FNAR01000003.1"/>
</dbReference>
<reference evidence="2 3" key="1">
    <citation type="submission" date="2016-10" db="EMBL/GenBank/DDBJ databases">
        <authorList>
            <person name="de Groot N.N."/>
        </authorList>
    </citation>
    <scope>NUCLEOTIDE SEQUENCE [LARGE SCALE GENOMIC DNA]</scope>
    <source>
        <strain evidence="2 3">CGMCC 1.6762</strain>
    </source>
</reference>
<dbReference type="STRING" id="426756.SAMN04488126_103166"/>
<name>A0A1G7A3C8_9BACL</name>
<dbReference type="AlphaFoldDB" id="A0A1G7A3C8"/>
<dbReference type="OrthoDB" id="517576at2"/>
<organism evidence="2 3">
    <name type="scientific">Bhargavaea beijingensis</name>
    <dbReference type="NCBI Taxonomy" id="426756"/>
    <lineage>
        <taxon>Bacteria</taxon>
        <taxon>Bacillati</taxon>
        <taxon>Bacillota</taxon>
        <taxon>Bacilli</taxon>
        <taxon>Bacillales</taxon>
        <taxon>Caryophanaceae</taxon>
        <taxon>Bhargavaea</taxon>
    </lineage>
</organism>
<sequence length="159" mass="18346">MKDILLSKEEVVRIGYDYGELEMDPPDDILFVPEGDSMDDWVPVTGVVYDLDGDEKTLLFYGEYDSGLPHGISVNFHYNGQMERICHIFHGAIDGEDKKWDSAGNLIFQGEYVYGILVRYKKWTSSGELIEQQTEPAEDMLELIEAQRTFNETHDWKNQ</sequence>
<protein>
    <submittedName>
        <fullName evidence="2">Uncharacterized protein</fullName>
    </submittedName>
</protein>
<dbReference type="EMBL" id="RWGW01000005">
    <property type="protein sequence ID" value="RSK35600.1"/>
    <property type="molecule type" value="Genomic_DNA"/>
</dbReference>
<gene>
    <name evidence="1" type="ORF">EJA12_03235</name>
    <name evidence="2" type="ORF">SAMN04488126_103166</name>
</gene>
<dbReference type="SUPFAM" id="SSF82185">
    <property type="entry name" value="Histone H3 K4-specific methyltransferase SET7/9 N-terminal domain"/>
    <property type="match status" value="1"/>
</dbReference>
<dbReference type="EMBL" id="FNAR01000003">
    <property type="protein sequence ID" value="SDE09027.1"/>
    <property type="molecule type" value="Genomic_DNA"/>
</dbReference>
<evidence type="ECO:0000313" key="1">
    <source>
        <dbReference type="EMBL" id="RSK35600.1"/>
    </source>
</evidence>
<proteinExistence type="predicted"/>
<dbReference type="Gene3D" id="2.20.110.10">
    <property type="entry name" value="Histone H3 K4-specific methyltransferase SET7/9 N-terminal domain"/>
    <property type="match status" value="1"/>
</dbReference>
<keyword evidence="4" id="KW-1185">Reference proteome</keyword>
<evidence type="ECO:0000313" key="2">
    <source>
        <dbReference type="EMBL" id="SDE09027.1"/>
    </source>
</evidence>
<reference evidence="1 4" key="2">
    <citation type="submission" date="2018-12" db="EMBL/GenBank/DDBJ databases">
        <title>Comparitive functional genomics of dry heat resistant strains isolated from the viking spacecraft.</title>
        <authorList>
            <person name="Seuylemezian A."/>
            <person name="Vaishampayan P."/>
        </authorList>
    </citation>
    <scope>NUCLEOTIDE SEQUENCE [LARGE SCALE GENOMIC DNA]</scope>
    <source>
        <strain evidence="1 4">M6-11</strain>
    </source>
</reference>
<evidence type="ECO:0000313" key="3">
    <source>
        <dbReference type="Proteomes" id="UP000198823"/>
    </source>
</evidence>
<dbReference type="Proteomes" id="UP000198823">
    <property type="component" value="Unassembled WGS sequence"/>
</dbReference>
<accession>A0A1G7A3C8</accession>
<evidence type="ECO:0000313" key="4">
    <source>
        <dbReference type="Proteomes" id="UP000272481"/>
    </source>
</evidence>